<reference evidence="6" key="2">
    <citation type="journal article" date="2023" name="Int. J. Mol. Sci.">
        <title>De Novo Assembly and Annotation of 11 Diverse Shrub Willow (Salix) Genomes Reveals Novel Gene Organization in Sex-Linked Regions.</title>
        <authorList>
            <person name="Hyden B."/>
            <person name="Feng K."/>
            <person name="Yates T.B."/>
            <person name="Jawdy S."/>
            <person name="Cereghino C."/>
            <person name="Smart L.B."/>
            <person name="Muchero W."/>
        </authorList>
    </citation>
    <scope>NUCLEOTIDE SEQUENCE [LARGE SCALE GENOMIC DNA]</scope>
    <source>
        <tissue evidence="6">Shoot tip</tissue>
    </source>
</reference>
<feature type="region of interest" description="Disordered" evidence="4">
    <location>
        <begin position="723"/>
        <end position="746"/>
    </location>
</feature>
<dbReference type="InterPro" id="IPR055300">
    <property type="entry name" value="CWZF3/5/7"/>
</dbReference>
<feature type="compositionally biased region" description="Basic and acidic residues" evidence="4">
    <location>
        <begin position="344"/>
        <end position="357"/>
    </location>
</feature>
<dbReference type="GO" id="GO:0008270">
    <property type="term" value="F:zinc ion binding"/>
    <property type="evidence" value="ECO:0007669"/>
    <property type="project" value="UniProtKB-KW"/>
</dbReference>
<feature type="region of interest" description="Disordered" evidence="4">
    <location>
        <begin position="623"/>
        <end position="680"/>
    </location>
</feature>
<feature type="compositionally biased region" description="Acidic residues" evidence="4">
    <location>
        <begin position="1"/>
        <end position="13"/>
    </location>
</feature>
<dbReference type="Gene3D" id="3.30.40.100">
    <property type="match status" value="1"/>
</dbReference>
<gene>
    <name evidence="6" type="ORF">OIU85_019645</name>
</gene>
<proteinExistence type="predicted"/>
<dbReference type="PANTHER" id="PTHR46524">
    <property type="entry name" value="CW-TYPE ZINC FINGER"/>
    <property type="match status" value="1"/>
</dbReference>
<dbReference type="Proteomes" id="UP001151529">
    <property type="component" value="Chromosome 5"/>
</dbReference>
<evidence type="ECO:0000313" key="7">
    <source>
        <dbReference type="Proteomes" id="UP001151529"/>
    </source>
</evidence>
<reference evidence="6" key="1">
    <citation type="submission" date="2022-11" db="EMBL/GenBank/DDBJ databases">
        <authorList>
            <person name="Hyden B.L."/>
            <person name="Feng K."/>
            <person name="Yates T."/>
            <person name="Jawdy S."/>
            <person name="Smart L.B."/>
            <person name="Muchero W."/>
        </authorList>
    </citation>
    <scope>NUCLEOTIDE SEQUENCE</scope>
    <source>
        <tissue evidence="6">Shoot tip</tissue>
    </source>
</reference>
<comment type="caution">
    <text evidence="6">The sequence shown here is derived from an EMBL/GenBank/DDBJ whole genome shotgun (WGS) entry which is preliminary data.</text>
</comment>
<feature type="compositionally biased region" description="Basic and acidic residues" evidence="4">
    <location>
        <begin position="664"/>
        <end position="680"/>
    </location>
</feature>
<dbReference type="PANTHER" id="PTHR46524:SF7">
    <property type="entry name" value="CW-TYPE ZINC FINGER"/>
    <property type="match status" value="1"/>
</dbReference>
<feature type="compositionally biased region" description="Basic and acidic residues" evidence="4">
    <location>
        <begin position="364"/>
        <end position="376"/>
    </location>
</feature>
<evidence type="ECO:0000259" key="5">
    <source>
        <dbReference type="PROSITE" id="PS51050"/>
    </source>
</evidence>
<keyword evidence="2" id="KW-0863">Zinc-finger</keyword>
<dbReference type="PROSITE" id="PS51050">
    <property type="entry name" value="ZF_CW"/>
    <property type="match status" value="1"/>
</dbReference>
<dbReference type="Pfam" id="PF07496">
    <property type="entry name" value="zf-CW"/>
    <property type="match status" value="1"/>
</dbReference>
<feature type="compositionally biased region" description="Basic and acidic residues" evidence="4">
    <location>
        <begin position="98"/>
        <end position="108"/>
    </location>
</feature>
<feature type="compositionally biased region" description="Polar residues" evidence="4">
    <location>
        <begin position="295"/>
        <end position="305"/>
    </location>
</feature>
<feature type="compositionally biased region" description="Basic and acidic residues" evidence="4">
    <location>
        <begin position="451"/>
        <end position="467"/>
    </location>
</feature>
<evidence type="ECO:0000256" key="4">
    <source>
        <dbReference type="SAM" id="MobiDB-lite"/>
    </source>
</evidence>
<feature type="compositionally biased region" description="Polar residues" evidence="4">
    <location>
        <begin position="414"/>
        <end position="423"/>
    </location>
</feature>
<dbReference type="OrthoDB" id="830390at2759"/>
<dbReference type="AlphaFoldDB" id="A0A9Q0UXM8"/>
<evidence type="ECO:0000313" key="6">
    <source>
        <dbReference type="EMBL" id="KAJ6737603.1"/>
    </source>
</evidence>
<protein>
    <submittedName>
        <fullName evidence="6">CW-TYPE ZINC FINGER</fullName>
    </submittedName>
</protein>
<feature type="compositionally biased region" description="Basic and acidic residues" evidence="4">
    <location>
        <begin position="626"/>
        <end position="637"/>
    </location>
</feature>
<feature type="compositionally biased region" description="Basic and acidic residues" evidence="4">
    <location>
        <begin position="645"/>
        <end position="654"/>
    </location>
</feature>
<accession>A0A9Q0UXM8</accession>
<sequence length="746" mass="83127">MGETEIEEGETCDYMDNSDQNSDIDVALSYLVRVSDDRIQDILGQYQKDFEGGVSAETLGPRFGGYGSFLPTYQRSPSKRSNPATQRKVQSHGTLPPSHDDRLTEGASRKSTSSLHETISARPTAALSSSSPLPLARPLPEDRLVKIQSSREHVSGYEPLQLPVNQSDQKMLKLRIKVGSDNCLPEQKISEIYSNLGLDMSPSLSSEDTDSPSEWERDFPDSLEEQMDSPTCIVRIMTSSIQSGAMLSPLHDCWLHLSEQKDSSDHERTIPVKECSVVWADEKVPVKKQKKPKNESSMDTSNRNHMLSDAINHPPESKTTKMGEVAAGTGTIFRTNMSGAKEETFSQKTGKIHEVCDPRNNGSKGDKSLDLSKEDDNLRGGMRKCVEGTLDLTKQKFEKKKASHLHDDMKSQKKMTFQKSSPPCRSKGDNALLENLSKVKVKHPVSIGDSKAGEKNKSKVSSVDKKPSVVSSSKANLRGDINGGAPAGLLPMEVAPYLIEENWVCCDKCHKWRLLPYGTNPDQLPQKWLCIMLDWLPGMNRCAISEEETTDTQRARCRLSVVGNHDGRPSHSVSTESSITFVNTWHDLDQNPQDLSFSGGKKKHEIKVVSNPAQCSLPKKLLNSTRKNEHVSTEKRVQNRSLPSWEKKLQKRLGDVQPQKSKTKREADQESFKLSKKARTDSMHFAEEDHITGGFSKKKMGSNDKLYSSSREMRCLTKNSTNLYANSHSGYRGSGYNGHGEEEEKV</sequence>
<feature type="region of interest" description="Disordered" evidence="4">
    <location>
        <begin position="286"/>
        <end position="323"/>
    </location>
</feature>
<keyword evidence="3" id="KW-0862">Zinc</keyword>
<feature type="compositionally biased region" description="Low complexity" evidence="4">
    <location>
        <begin position="120"/>
        <end position="137"/>
    </location>
</feature>
<evidence type="ECO:0000256" key="1">
    <source>
        <dbReference type="ARBA" id="ARBA00022723"/>
    </source>
</evidence>
<feature type="region of interest" description="Disordered" evidence="4">
    <location>
        <begin position="65"/>
        <end position="137"/>
    </location>
</feature>
<name>A0A9Q0UXM8_SALVM</name>
<feature type="region of interest" description="Disordered" evidence="4">
    <location>
        <begin position="401"/>
        <end position="429"/>
    </location>
</feature>
<feature type="region of interest" description="Disordered" evidence="4">
    <location>
        <begin position="1"/>
        <end position="20"/>
    </location>
</feature>
<feature type="region of interest" description="Disordered" evidence="4">
    <location>
        <begin position="444"/>
        <end position="475"/>
    </location>
</feature>
<feature type="domain" description="CW-type" evidence="5">
    <location>
        <begin position="497"/>
        <end position="550"/>
    </location>
</feature>
<dbReference type="InterPro" id="IPR011124">
    <property type="entry name" value="Znf_CW"/>
</dbReference>
<feature type="region of interest" description="Disordered" evidence="4">
    <location>
        <begin position="344"/>
        <end position="376"/>
    </location>
</feature>
<dbReference type="EMBL" id="JAPFFL010000003">
    <property type="protein sequence ID" value="KAJ6737603.1"/>
    <property type="molecule type" value="Genomic_DNA"/>
</dbReference>
<organism evidence="6 7">
    <name type="scientific">Salix viminalis</name>
    <name type="common">Common osier</name>
    <name type="synonym">Basket willow</name>
    <dbReference type="NCBI Taxonomy" id="40686"/>
    <lineage>
        <taxon>Eukaryota</taxon>
        <taxon>Viridiplantae</taxon>
        <taxon>Streptophyta</taxon>
        <taxon>Embryophyta</taxon>
        <taxon>Tracheophyta</taxon>
        <taxon>Spermatophyta</taxon>
        <taxon>Magnoliopsida</taxon>
        <taxon>eudicotyledons</taxon>
        <taxon>Gunneridae</taxon>
        <taxon>Pentapetalae</taxon>
        <taxon>rosids</taxon>
        <taxon>fabids</taxon>
        <taxon>Malpighiales</taxon>
        <taxon>Salicaceae</taxon>
        <taxon>Saliceae</taxon>
        <taxon>Salix</taxon>
    </lineage>
</organism>
<evidence type="ECO:0000256" key="2">
    <source>
        <dbReference type="ARBA" id="ARBA00022771"/>
    </source>
</evidence>
<keyword evidence="1" id="KW-0479">Metal-binding</keyword>
<evidence type="ECO:0000256" key="3">
    <source>
        <dbReference type="ARBA" id="ARBA00022833"/>
    </source>
</evidence>
<feature type="compositionally biased region" description="Polar residues" evidence="4">
    <location>
        <begin position="71"/>
        <end position="93"/>
    </location>
</feature>
<keyword evidence="7" id="KW-1185">Reference proteome</keyword>